<dbReference type="InterPro" id="IPR037746">
    <property type="entry name" value="Dok-7"/>
</dbReference>
<dbReference type="PANTHER" id="PTHR21636">
    <property type="entry name" value="PROTEIN DOK-7"/>
    <property type="match status" value="1"/>
</dbReference>
<dbReference type="InParanoid" id="A0A3P7GM83"/>
<evidence type="ECO:0000313" key="1">
    <source>
        <dbReference type="EMBL" id="VDM23262.1"/>
    </source>
</evidence>
<dbReference type="GO" id="GO:0019901">
    <property type="term" value="F:protein kinase binding"/>
    <property type="evidence" value="ECO:0007669"/>
    <property type="project" value="InterPro"/>
</dbReference>
<proteinExistence type="predicted"/>
<evidence type="ECO:0000313" key="2">
    <source>
        <dbReference type="Proteomes" id="UP000270924"/>
    </source>
</evidence>
<gene>
    <name evidence="1" type="ORF">WBA_LOCUS12908</name>
</gene>
<dbReference type="Proteomes" id="UP000270924">
    <property type="component" value="Unassembled WGS sequence"/>
</dbReference>
<dbReference type="GO" id="GO:0007528">
    <property type="term" value="P:neuromuscular junction development"/>
    <property type="evidence" value="ECO:0007669"/>
    <property type="project" value="TreeGrafter"/>
</dbReference>
<dbReference type="PANTHER" id="PTHR21636:SF2">
    <property type="entry name" value="PROTEIN DOK-7"/>
    <property type="match status" value="1"/>
</dbReference>
<organism evidence="1 2">
    <name type="scientific">Wuchereria bancrofti</name>
    <dbReference type="NCBI Taxonomy" id="6293"/>
    <lineage>
        <taxon>Eukaryota</taxon>
        <taxon>Metazoa</taxon>
        <taxon>Ecdysozoa</taxon>
        <taxon>Nematoda</taxon>
        <taxon>Chromadorea</taxon>
        <taxon>Rhabditida</taxon>
        <taxon>Spirurina</taxon>
        <taxon>Spiruromorpha</taxon>
        <taxon>Filarioidea</taxon>
        <taxon>Onchocercidae</taxon>
        <taxon>Wuchereria</taxon>
    </lineage>
</organism>
<name>A0A3P7GM83_WUCBA</name>
<dbReference type="AlphaFoldDB" id="A0A3P7GM83"/>
<dbReference type="Gene3D" id="2.30.29.30">
    <property type="entry name" value="Pleckstrin-homology domain (PH domain)/Phosphotyrosine-binding domain (PTB)"/>
    <property type="match status" value="2"/>
</dbReference>
<protein>
    <recommendedName>
        <fullName evidence="3">IRS-type PTB domain-containing protein</fullName>
    </recommendedName>
</protein>
<accession>A0A3P7GM83</accession>
<dbReference type="OMA" id="EILTMWE"/>
<keyword evidence="2" id="KW-1185">Reference proteome</keyword>
<sequence>MKGSSVMFNEAGRSIESSCLIFKNKAWTRCYLLCSQPNDISVVVLYVYKNYKRRLKNSETSAISLGTFVGLETGFELKKQNNTMCVITQPDILTVSFQAAEILTMWETWIYHTCFKGSLFYAQLVGAPESSRAYDSLNCEVRLHIHDGRIALVDGYPQRLIGFWFLNEIIRVCFNDNKLQFFANDRSGLDDGMYSLGLLTAFLKQKEGDGLWYENKFADSSKMVIQHSSMCNIQNSETNHFGLSSVHRTSSQKSKTSGTFLSHSVLDTIPSAVK</sequence>
<dbReference type="EMBL" id="UYWW01013276">
    <property type="protein sequence ID" value="VDM23262.1"/>
    <property type="molecule type" value="Genomic_DNA"/>
</dbReference>
<dbReference type="InterPro" id="IPR011993">
    <property type="entry name" value="PH-like_dom_sf"/>
</dbReference>
<evidence type="ECO:0008006" key="3">
    <source>
        <dbReference type="Google" id="ProtNLM"/>
    </source>
</evidence>
<dbReference type="OrthoDB" id="6537982at2759"/>
<reference evidence="1 2" key="1">
    <citation type="submission" date="2018-11" db="EMBL/GenBank/DDBJ databases">
        <authorList>
            <consortium name="Pathogen Informatics"/>
        </authorList>
    </citation>
    <scope>NUCLEOTIDE SEQUENCE [LARGE SCALE GENOMIC DNA]</scope>
</reference>